<sequence length="347" mass="37451">MVVATGLVTVCCSSVGNGRRVLSRYGRGAKGPTLQHTLLLPQVFGVSDASLRAPVTYPDEGRATAARPVNSCGLFVPLRLPYVEPWSSVLSARLELRSVHRSPLGAQARAPAAGRRGLLIRPRPRKSQVGHTRVDGVARLPHLRGQGRPGTRGARVQRAARAHLPGLQHWALQRRLRPGRLLTILLPRQWVGESPTSTGASVYLRSATAARPACTVRARPAHTIPSGRRPSCTRSPEPQAGRTQADGPSPFPRGDRANQRGGRPVPSRQPALTSSSGSAARAHPAPITSKSIQLTPAYTPMDKRAPTCVGASACYWCRSHRRGQDFGRFSVGRERSSVFKRPLRQPS</sequence>
<evidence type="ECO:0000313" key="2">
    <source>
        <dbReference type="EMBL" id="KAJ1139409.1"/>
    </source>
</evidence>
<gene>
    <name evidence="2" type="ORF">NDU88_005782</name>
</gene>
<proteinExistence type="predicted"/>
<name>A0AAV7QG67_PLEWA</name>
<feature type="region of interest" description="Disordered" evidence="1">
    <location>
        <begin position="107"/>
        <end position="131"/>
    </location>
</feature>
<reference evidence="2" key="1">
    <citation type="journal article" date="2022" name="bioRxiv">
        <title>Sequencing and chromosome-scale assembly of the giantPleurodeles waltlgenome.</title>
        <authorList>
            <person name="Brown T."/>
            <person name="Elewa A."/>
            <person name="Iarovenko S."/>
            <person name="Subramanian E."/>
            <person name="Araus A.J."/>
            <person name="Petzold A."/>
            <person name="Susuki M."/>
            <person name="Suzuki K.-i.T."/>
            <person name="Hayashi T."/>
            <person name="Toyoda A."/>
            <person name="Oliveira C."/>
            <person name="Osipova E."/>
            <person name="Leigh N.D."/>
            <person name="Simon A."/>
            <person name="Yun M.H."/>
        </authorList>
    </citation>
    <scope>NUCLEOTIDE SEQUENCE</scope>
    <source>
        <strain evidence="2">20211129_DDA</strain>
        <tissue evidence="2">Liver</tissue>
    </source>
</reference>
<feature type="region of interest" description="Disordered" evidence="1">
    <location>
        <begin position="213"/>
        <end position="288"/>
    </location>
</feature>
<accession>A0AAV7QG67</accession>
<evidence type="ECO:0000313" key="3">
    <source>
        <dbReference type="Proteomes" id="UP001066276"/>
    </source>
</evidence>
<dbReference type="AlphaFoldDB" id="A0AAV7QG67"/>
<evidence type="ECO:0000256" key="1">
    <source>
        <dbReference type="SAM" id="MobiDB-lite"/>
    </source>
</evidence>
<dbReference type="EMBL" id="JANPWB010000010">
    <property type="protein sequence ID" value="KAJ1139409.1"/>
    <property type="molecule type" value="Genomic_DNA"/>
</dbReference>
<organism evidence="2 3">
    <name type="scientific">Pleurodeles waltl</name>
    <name type="common">Iberian ribbed newt</name>
    <dbReference type="NCBI Taxonomy" id="8319"/>
    <lineage>
        <taxon>Eukaryota</taxon>
        <taxon>Metazoa</taxon>
        <taxon>Chordata</taxon>
        <taxon>Craniata</taxon>
        <taxon>Vertebrata</taxon>
        <taxon>Euteleostomi</taxon>
        <taxon>Amphibia</taxon>
        <taxon>Batrachia</taxon>
        <taxon>Caudata</taxon>
        <taxon>Salamandroidea</taxon>
        <taxon>Salamandridae</taxon>
        <taxon>Pleurodelinae</taxon>
        <taxon>Pleurodeles</taxon>
    </lineage>
</organism>
<comment type="caution">
    <text evidence="2">The sequence shown here is derived from an EMBL/GenBank/DDBJ whole genome shotgun (WGS) entry which is preliminary data.</text>
</comment>
<dbReference type="Proteomes" id="UP001066276">
    <property type="component" value="Chromosome 6"/>
</dbReference>
<protein>
    <submittedName>
        <fullName evidence="2">Uncharacterized protein</fullName>
    </submittedName>
</protein>
<keyword evidence="3" id="KW-1185">Reference proteome</keyword>
<feature type="compositionally biased region" description="Low complexity" evidence="1">
    <location>
        <begin position="107"/>
        <end position="121"/>
    </location>
</feature>